<keyword evidence="5" id="KW-1185">Reference proteome</keyword>
<dbReference type="Proteomes" id="UP000694941">
    <property type="component" value="Unplaced"/>
</dbReference>
<dbReference type="PROSITE" id="PS50004">
    <property type="entry name" value="C2"/>
    <property type="match status" value="1"/>
</dbReference>
<dbReference type="SMART" id="SM00239">
    <property type="entry name" value="C2"/>
    <property type="match status" value="1"/>
</dbReference>
<dbReference type="SUPFAM" id="SSF49562">
    <property type="entry name" value="C2 domain (Calcium/lipid-binding domain, CaLB)"/>
    <property type="match status" value="1"/>
</dbReference>
<feature type="domain" description="C2" evidence="4">
    <location>
        <begin position="5"/>
        <end position="126"/>
    </location>
</feature>
<evidence type="ECO:0000256" key="1">
    <source>
        <dbReference type="ARBA" id="ARBA00004172"/>
    </source>
</evidence>
<dbReference type="InterPro" id="IPR000008">
    <property type="entry name" value="C2_dom"/>
</dbReference>
<feature type="compositionally biased region" description="Polar residues" evidence="3">
    <location>
        <begin position="292"/>
        <end position="304"/>
    </location>
</feature>
<feature type="compositionally biased region" description="Basic and acidic residues" evidence="3">
    <location>
        <begin position="305"/>
        <end position="317"/>
    </location>
</feature>
<comment type="subcellular location">
    <subcellularLocation>
        <location evidence="1">Recycling endosome</location>
    </subcellularLocation>
</comment>
<evidence type="ECO:0000256" key="3">
    <source>
        <dbReference type="SAM" id="MobiDB-lite"/>
    </source>
</evidence>
<accession>A0ABM1RWF0</accession>
<dbReference type="Gene3D" id="2.60.40.150">
    <property type="entry name" value="C2 domain"/>
    <property type="match status" value="1"/>
</dbReference>
<gene>
    <name evidence="6" type="primary">LOC111083459</name>
</gene>
<dbReference type="PANTHER" id="PTHR15746:SF23">
    <property type="entry name" value="RAB11 INTERACTING PROTEIN, ISOFORM A"/>
    <property type="match status" value="1"/>
</dbReference>
<dbReference type="PANTHER" id="PTHR15746">
    <property type="entry name" value="RAB11-RELATED"/>
    <property type="match status" value="1"/>
</dbReference>
<keyword evidence="2" id="KW-0967">Endosome</keyword>
<dbReference type="InterPro" id="IPR035892">
    <property type="entry name" value="C2_domain_sf"/>
</dbReference>
<protein>
    <submittedName>
        <fullName evidence="6">Rab11 family-interacting protein 1-like</fullName>
    </submittedName>
</protein>
<feature type="non-terminal residue" evidence="6">
    <location>
        <position position="317"/>
    </location>
</feature>
<evidence type="ECO:0000256" key="2">
    <source>
        <dbReference type="ARBA" id="ARBA00022753"/>
    </source>
</evidence>
<proteinExistence type="predicted"/>
<sequence length="317" mass="36644">MGRAHPRGREQSLDRDLNHLILNLTPLDDNNVVQKARNLISKGKEGTNDAYVTIQLGKEKFQTSVQERVKNPEWHEECDLTITEKDNSVQLTVFHRNFLGLDEFLGQVFIPLANHDIHEVPQNRWFKLQGKSKKEKYRGELEIQFAFVVRSTTFTGSLMDLSTSKKSKTDSLKRMASAVGHKLHHLPSRSLSLKLDHLDPRHQMVRFKEKHLRHSNLYQTKLKPQETKEALIEEWTYCEHPKKQHSTVKQVNESQKIIEETELPSVEEKADLSDHQSELPSISVSVFRHTGNKSSPEEFSNSAKDNVEKTEMKKPLQ</sequence>
<dbReference type="InterPro" id="IPR037789">
    <property type="entry name" value="FIP_classI"/>
</dbReference>
<evidence type="ECO:0000313" key="6">
    <source>
        <dbReference type="RefSeq" id="XP_022235705.1"/>
    </source>
</evidence>
<feature type="region of interest" description="Disordered" evidence="3">
    <location>
        <begin position="262"/>
        <end position="317"/>
    </location>
</feature>
<feature type="compositionally biased region" description="Basic and acidic residues" evidence="3">
    <location>
        <begin position="266"/>
        <end position="277"/>
    </location>
</feature>
<evidence type="ECO:0000259" key="4">
    <source>
        <dbReference type="PROSITE" id="PS50004"/>
    </source>
</evidence>
<organism evidence="5 6">
    <name type="scientific">Limulus polyphemus</name>
    <name type="common">Atlantic horseshoe crab</name>
    <dbReference type="NCBI Taxonomy" id="6850"/>
    <lineage>
        <taxon>Eukaryota</taxon>
        <taxon>Metazoa</taxon>
        <taxon>Ecdysozoa</taxon>
        <taxon>Arthropoda</taxon>
        <taxon>Chelicerata</taxon>
        <taxon>Merostomata</taxon>
        <taxon>Xiphosura</taxon>
        <taxon>Limulidae</taxon>
        <taxon>Limulus</taxon>
    </lineage>
</organism>
<dbReference type="RefSeq" id="XP_022235705.1">
    <property type="nucleotide sequence ID" value="XM_022379997.1"/>
</dbReference>
<name>A0ABM1RWF0_LIMPO</name>
<evidence type="ECO:0000313" key="5">
    <source>
        <dbReference type="Proteomes" id="UP000694941"/>
    </source>
</evidence>
<reference evidence="6" key="1">
    <citation type="submission" date="2025-08" db="UniProtKB">
        <authorList>
            <consortium name="RefSeq"/>
        </authorList>
    </citation>
    <scope>IDENTIFICATION</scope>
    <source>
        <tissue evidence="6">Muscle</tissue>
    </source>
</reference>
<dbReference type="Pfam" id="PF00168">
    <property type="entry name" value="C2"/>
    <property type="match status" value="1"/>
</dbReference>
<dbReference type="GeneID" id="111083459"/>